<evidence type="ECO:0000313" key="22">
    <source>
        <dbReference type="Proteomes" id="UP000001640"/>
    </source>
</evidence>
<dbReference type="FunFam" id="2.60.40.150:FF:000226">
    <property type="entry name" value="Tcb1p"/>
    <property type="match status" value="1"/>
</dbReference>
<keyword evidence="10 16" id="KW-0175">Coiled coil</keyword>
<accession>G0VA24</accession>
<dbReference type="RefSeq" id="XP_003675125.1">
    <property type="nucleotide sequence ID" value="XM_003675077.1"/>
</dbReference>
<dbReference type="Pfam" id="PF24920">
    <property type="entry name" value="C2_TCB1"/>
    <property type="match status" value="1"/>
</dbReference>
<dbReference type="InterPro" id="IPR000008">
    <property type="entry name" value="C2_dom"/>
</dbReference>
<keyword evidence="5" id="KW-0597">Phosphoprotein</keyword>
<dbReference type="GO" id="GO:0060304">
    <property type="term" value="P:regulation of phosphatidylinositol dephosphorylation"/>
    <property type="evidence" value="ECO:0007669"/>
    <property type="project" value="EnsemblFungi"/>
</dbReference>
<dbReference type="AlphaFoldDB" id="G0VA24"/>
<keyword evidence="12" id="KW-0446">Lipid-binding</keyword>
<evidence type="ECO:0000256" key="13">
    <source>
        <dbReference type="ARBA" id="ARBA00023136"/>
    </source>
</evidence>
<keyword evidence="3" id="KW-0813">Transport</keyword>
<dbReference type="SMART" id="SM00239">
    <property type="entry name" value="C2"/>
    <property type="match status" value="4"/>
</dbReference>
<dbReference type="PANTHER" id="PTHR46980:SF2">
    <property type="entry name" value="TRICALBIN-1-RELATED"/>
    <property type="match status" value="1"/>
</dbReference>
<evidence type="ECO:0000259" key="20">
    <source>
        <dbReference type="PROSITE" id="PS51847"/>
    </source>
</evidence>
<dbReference type="PROSITE" id="PS50004">
    <property type="entry name" value="C2"/>
    <property type="match status" value="4"/>
</dbReference>
<dbReference type="GO" id="GO:0005789">
    <property type="term" value="C:endoplasmic reticulum membrane"/>
    <property type="evidence" value="ECO:0007669"/>
    <property type="project" value="UniProtKB-SubCell"/>
</dbReference>
<keyword evidence="6 18" id="KW-0812">Transmembrane</keyword>
<evidence type="ECO:0000256" key="17">
    <source>
        <dbReference type="SAM" id="MobiDB-lite"/>
    </source>
</evidence>
<reference key="2">
    <citation type="submission" date="2011-08" db="EMBL/GenBank/DDBJ databases">
        <title>Genome sequence of Naumovozyma castellii.</title>
        <authorList>
            <person name="Gordon J.L."/>
            <person name="Armisen D."/>
            <person name="Proux-Wera E."/>
            <person name="OhEigeartaigh S.S."/>
            <person name="Byrne K.P."/>
            <person name="Wolfe K.H."/>
        </authorList>
    </citation>
    <scope>NUCLEOTIDE SEQUENCE</scope>
    <source>
        <strain>Type strain:CBS 4309</strain>
    </source>
</reference>
<dbReference type="InterPro" id="IPR037762">
    <property type="entry name" value="C2C_Tricalbin"/>
</dbReference>
<dbReference type="InterPro" id="IPR035892">
    <property type="entry name" value="C2_domain_sf"/>
</dbReference>
<keyword evidence="7" id="KW-0677">Repeat</keyword>
<comment type="similarity">
    <text evidence="15">Belongs to the tricalbin family.</text>
</comment>
<evidence type="ECO:0000256" key="15">
    <source>
        <dbReference type="ARBA" id="ARBA00061174"/>
    </source>
</evidence>
<dbReference type="OrthoDB" id="1029639at2759"/>
<evidence type="ECO:0000259" key="19">
    <source>
        <dbReference type="PROSITE" id="PS50004"/>
    </source>
</evidence>
<evidence type="ECO:0000256" key="4">
    <source>
        <dbReference type="ARBA" id="ARBA00022475"/>
    </source>
</evidence>
<evidence type="ECO:0000256" key="11">
    <source>
        <dbReference type="ARBA" id="ARBA00023055"/>
    </source>
</evidence>
<dbReference type="GO" id="GO:0008289">
    <property type="term" value="F:lipid binding"/>
    <property type="evidence" value="ECO:0007669"/>
    <property type="project" value="UniProtKB-KW"/>
</dbReference>
<dbReference type="GO" id="GO:0055091">
    <property type="term" value="P:phospholipid homeostasis"/>
    <property type="evidence" value="ECO:0007669"/>
    <property type="project" value="EnsemblFungi"/>
</dbReference>
<dbReference type="PIRSF" id="PIRSF037232">
    <property type="entry name" value="Tricalbin"/>
    <property type="match status" value="1"/>
</dbReference>
<keyword evidence="9 18" id="KW-1133">Transmembrane helix</keyword>
<feature type="transmembrane region" description="Helical" evidence="18">
    <location>
        <begin position="92"/>
        <end position="125"/>
    </location>
</feature>
<dbReference type="eggNOG" id="KOG1012">
    <property type="taxonomic scope" value="Eukaryota"/>
</dbReference>
<dbReference type="SUPFAM" id="SSF49562">
    <property type="entry name" value="C2 domain (Calcium/lipid-binding domain, CaLB)"/>
    <property type="match status" value="4"/>
</dbReference>
<evidence type="ECO:0000256" key="16">
    <source>
        <dbReference type="SAM" id="Coils"/>
    </source>
</evidence>
<comment type="subcellular location">
    <subcellularLocation>
        <location evidence="2">Cell membrane</location>
        <topology evidence="2">Multi-pass membrane protein</topology>
    </subcellularLocation>
    <subcellularLocation>
        <location evidence="1">Endoplasmic reticulum membrane</location>
        <topology evidence="1">Multi-pass membrane protein</topology>
    </subcellularLocation>
</comment>
<feature type="region of interest" description="Disordered" evidence="17">
    <location>
        <begin position="1"/>
        <end position="20"/>
    </location>
</feature>
<dbReference type="InterPro" id="IPR037756">
    <property type="entry name" value="C2D_Tricalbin"/>
</dbReference>
<evidence type="ECO:0000256" key="12">
    <source>
        <dbReference type="ARBA" id="ARBA00023121"/>
    </source>
</evidence>
<evidence type="ECO:0000313" key="21">
    <source>
        <dbReference type="EMBL" id="CCC68754.1"/>
    </source>
</evidence>
<dbReference type="InterPro" id="IPR056910">
    <property type="entry name" value="TCB1-3_C2"/>
</dbReference>
<dbReference type="Pfam" id="PF00168">
    <property type="entry name" value="C2"/>
    <property type="match status" value="4"/>
</dbReference>
<evidence type="ECO:0000256" key="1">
    <source>
        <dbReference type="ARBA" id="ARBA00004477"/>
    </source>
</evidence>
<gene>
    <name evidence="21" type="primary">NCAS0B06700</name>
    <name evidence="21" type="ordered locus">NCAS_0B06700</name>
</gene>
<dbReference type="PROSITE" id="PS51847">
    <property type="entry name" value="SMP"/>
    <property type="match status" value="1"/>
</dbReference>
<feature type="domain" description="C2" evidence="19">
    <location>
        <begin position="622"/>
        <end position="739"/>
    </location>
</feature>
<dbReference type="EMBL" id="HE576753">
    <property type="protein sequence ID" value="CCC68754.1"/>
    <property type="molecule type" value="Genomic_DNA"/>
</dbReference>
<dbReference type="GO" id="GO:0005886">
    <property type="term" value="C:plasma membrane"/>
    <property type="evidence" value="ECO:0007669"/>
    <property type="project" value="UniProtKB-SubCell"/>
</dbReference>
<evidence type="ECO:0000256" key="7">
    <source>
        <dbReference type="ARBA" id="ARBA00022737"/>
    </source>
</evidence>
<feature type="domain" description="C2" evidence="19">
    <location>
        <begin position="954"/>
        <end position="1076"/>
    </location>
</feature>
<dbReference type="Gene3D" id="2.60.40.150">
    <property type="entry name" value="C2 domain"/>
    <property type="match status" value="4"/>
</dbReference>
<feature type="domain" description="C2" evidence="19">
    <location>
        <begin position="492"/>
        <end position="618"/>
    </location>
</feature>
<keyword evidence="11" id="KW-0445">Lipid transport</keyword>
<dbReference type="PRINTS" id="PR00360">
    <property type="entry name" value="C2DOMAIN"/>
</dbReference>
<dbReference type="CDD" id="cd04045">
    <property type="entry name" value="C2C_Tricalbin-like"/>
    <property type="match status" value="1"/>
</dbReference>
<keyword evidence="22" id="KW-1185">Reference proteome</keyword>
<dbReference type="Pfam" id="PF25669">
    <property type="entry name" value="SMP_MUG190-like"/>
    <property type="match status" value="1"/>
</dbReference>
<dbReference type="GO" id="GO:0090158">
    <property type="term" value="P:endoplasmic reticulum membrane organization"/>
    <property type="evidence" value="ECO:0007669"/>
    <property type="project" value="EnsemblFungi"/>
</dbReference>
<evidence type="ECO:0000256" key="5">
    <source>
        <dbReference type="ARBA" id="ARBA00022553"/>
    </source>
</evidence>
<organism evidence="21 22">
    <name type="scientific">Naumovozyma castellii</name>
    <name type="common">Yeast</name>
    <name type="synonym">Saccharomyces castellii</name>
    <dbReference type="NCBI Taxonomy" id="27288"/>
    <lineage>
        <taxon>Eukaryota</taxon>
        <taxon>Fungi</taxon>
        <taxon>Dikarya</taxon>
        <taxon>Ascomycota</taxon>
        <taxon>Saccharomycotina</taxon>
        <taxon>Saccharomycetes</taxon>
        <taxon>Saccharomycetales</taxon>
        <taxon>Saccharomycetaceae</taxon>
        <taxon>Naumovozyma</taxon>
    </lineage>
</organism>
<dbReference type="InterPro" id="IPR037761">
    <property type="entry name" value="C2A_Tricalbin"/>
</dbReference>
<dbReference type="GO" id="GO:0061817">
    <property type="term" value="P:endoplasmic reticulum-plasma membrane tethering"/>
    <property type="evidence" value="ECO:0007669"/>
    <property type="project" value="InterPro"/>
</dbReference>
<dbReference type="HOGENOM" id="CLU_001661_1_1_1"/>
<dbReference type="InterPro" id="IPR031468">
    <property type="entry name" value="SMP_LBD"/>
</dbReference>
<dbReference type="Proteomes" id="UP000001640">
    <property type="component" value="Chromosome 2"/>
</dbReference>
<evidence type="ECO:0000256" key="18">
    <source>
        <dbReference type="SAM" id="Phobius"/>
    </source>
</evidence>
<evidence type="ECO:0000256" key="10">
    <source>
        <dbReference type="ARBA" id="ARBA00023054"/>
    </source>
</evidence>
<dbReference type="KEGG" id="ncs:NCAS_0B06700"/>
<dbReference type="GO" id="GO:0035621">
    <property type="term" value="P:ER to Golgi ceramide transport"/>
    <property type="evidence" value="ECO:0007669"/>
    <property type="project" value="EnsemblFungi"/>
</dbReference>
<dbReference type="InterPro" id="IPR052455">
    <property type="entry name" value="Tricalbin_domain"/>
</dbReference>
<dbReference type="InterPro" id="IPR017147">
    <property type="entry name" value="Tricalbin"/>
</dbReference>
<dbReference type="OMA" id="GWTGDVM"/>
<proteinExistence type="inferred from homology"/>
<evidence type="ECO:0000256" key="6">
    <source>
        <dbReference type="ARBA" id="ARBA00022692"/>
    </source>
</evidence>
<evidence type="ECO:0000256" key="14">
    <source>
        <dbReference type="ARBA" id="ARBA00059313"/>
    </source>
</evidence>
<evidence type="ECO:0000256" key="3">
    <source>
        <dbReference type="ARBA" id="ARBA00022448"/>
    </source>
</evidence>
<keyword evidence="4" id="KW-1003">Cell membrane</keyword>
<feature type="domain" description="SMP-LTD" evidence="20">
    <location>
        <begin position="152"/>
        <end position="355"/>
    </location>
</feature>
<dbReference type="CDD" id="cd04040">
    <property type="entry name" value="C2D_Tricalbin-like"/>
    <property type="match status" value="1"/>
</dbReference>
<name>G0VA24_NAUCA</name>
<dbReference type="FunCoup" id="G0VA24">
    <property type="interactions" value="194"/>
</dbReference>
<evidence type="ECO:0000256" key="9">
    <source>
        <dbReference type="ARBA" id="ARBA00022989"/>
    </source>
</evidence>
<feature type="coiled-coil region" evidence="16">
    <location>
        <begin position="782"/>
        <end position="825"/>
    </location>
</feature>
<protein>
    <recommendedName>
        <fullName evidence="23">Tricalbin</fullName>
    </recommendedName>
</protein>
<keyword evidence="13 18" id="KW-0472">Membrane</keyword>
<evidence type="ECO:0008006" key="23">
    <source>
        <dbReference type="Google" id="ProtNLM"/>
    </source>
</evidence>
<evidence type="ECO:0000256" key="8">
    <source>
        <dbReference type="ARBA" id="ARBA00022824"/>
    </source>
</evidence>
<dbReference type="InterPro" id="IPR037765">
    <property type="entry name" value="C2B_Tricalbin"/>
</dbReference>
<reference evidence="21 22" key="1">
    <citation type="journal article" date="2011" name="Proc. Natl. Acad. Sci. U.S.A.">
        <title>Evolutionary erosion of yeast sex chromosomes by mating-type switching accidents.</title>
        <authorList>
            <person name="Gordon J.L."/>
            <person name="Armisen D."/>
            <person name="Proux-Wera E."/>
            <person name="Oheigeartaigh S.S."/>
            <person name="Byrne K.P."/>
            <person name="Wolfe K.H."/>
        </authorList>
    </citation>
    <scope>NUCLEOTIDE SEQUENCE [LARGE SCALE GENOMIC DNA]</scope>
    <source>
        <strain evidence="22">ATCC 76901 / BCRC 22586 / CBS 4309 / NBRC 1992 / NRRL Y-12630</strain>
    </source>
</reference>
<dbReference type="CDD" id="cd04044">
    <property type="entry name" value="C2A_Tricalbin-like"/>
    <property type="match status" value="1"/>
</dbReference>
<keyword evidence="8" id="KW-0256">Endoplasmic reticulum</keyword>
<dbReference type="PANTHER" id="PTHR46980">
    <property type="entry name" value="TRICALBIN-1-RELATED"/>
    <property type="match status" value="1"/>
</dbReference>
<dbReference type="CDD" id="cd21678">
    <property type="entry name" value="SMP_TCB"/>
    <property type="match status" value="1"/>
</dbReference>
<dbReference type="CDD" id="cd04052">
    <property type="entry name" value="C2B_Tricalbin-like"/>
    <property type="match status" value="1"/>
</dbReference>
<feature type="domain" description="C2" evidence="19">
    <location>
        <begin position="346"/>
        <end position="467"/>
    </location>
</feature>
<evidence type="ECO:0000256" key="2">
    <source>
        <dbReference type="ARBA" id="ARBA00004651"/>
    </source>
</evidence>
<dbReference type="InParanoid" id="G0VA24"/>
<comment type="function">
    <text evidence="14">May play a role in membrane trafficking.</text>
</comment>
<dbReference type="GO" id="GO:0032541">
    <property type="term" value="C:cortical endoplasmic reticulum"/>
    <property type="evidence" value="ECO:0007669"/>
    <property type="project" value="EnsemblFungi"/>
</dbReference>
<dbReference type="FunFam" id="2.60.40.150:FF:000230">
    <property type="entry name" value="Tcb1p"/>
    <property type="match status" value="1"/>
</dbReference>
<dbReference type="FunFam" id="2.60.40.150:FF:000217">
    <property type="entry name" value="Tcb1p"/>
    <property type="match status" value="1"/>
</dbReference>
<sequence>MGAEAGDITNQPHKLERTSTTISEDKVASNVGTNKINRPVMDAAYVGWKQIGNWEEKDELTPEDYLLDLNKETILNNIIPDNMYGDWYHSVAVFFVGGLLSFGFGYFHFSFGPVFFVVLITALLYRTSVKKYRASIRDLAQKEITVQKVEDDFESLEWLNNLLTKYWPIIEPHVSGMIVQQVNDILRTNPSIPPFIKALWIDQFTLGVKPPRIDHVRTFQNTASDVVVVDWGVSFTPHDLSDMDAKQVRNYVNQKVVIKANVFGVTIPVSVSDISFKADTRVRFKLMTPFPHVETVNVQLLEVPDIDFVASLFGNTLFNMEILSIPGLLPLINQMAKKYMGPVLLPPFSLQLNIPQLISQANLAIGILEITVKNAKNIVRSSSMLNVSIDPYLAFELSGKIVGKTRTVRDTLNPVWNETIYVLLETFTDPLTISLYDKRDRLKDKVLGRIVYNLNSLHDQREQKKITASFLRNSKPMGDLTYDLRFFPTLSPKRLPNGVVEELPDLNTGVTKVVIEEARGLAELGTKVNAYVELYLNAKLVLSTKKIATDEEVFGWNEEYEAVIVDRRKARCKFVVKDGNDDSIITSTIQSLNDLIDRTQTDKKLIPLKNSKGELKVTTYWKPAVLDLGSTSIAYTPPIGAVRVFIQKAEHLKNLEKIGKIDPYAKVLVNGLSKGRTETREQTLNPVWNQAIYVAVTSPNQRITIECMDVETVNKDRSLGKFDVNLQELFEKDESDKYIQKSDNKPRVGRLVSKKGSKGDVTYTVAFYPSMPILTLEEIQDLEKIQKKKKAIEARKKSVKITSLSADEQQEIKEDEAEITELESLYGDKQKLELDDLLKYKSGVLAMSVLDGSVPGAGYYVQAFFDANGHARFTSPETQSKVIRTGWTGDVMIKELESSMTMLKVTKKRNSNKVESIVCSVTIPTLELIKKSYYRPSILTLSGDDSSTLMVQVSWFPIDVSELPQADLISNSGDLTITAKSAENLLPSDLNGFSDPYLKFYVNAEKGEPAWKTKTVKKTLNPTWNDTGTIQVGNRMYDTLVIRVMDWDSTSADDTIGWASLPLSQVDPKGTTSIDIQVDGENGEDGGILHLDFEFEPKYVTTVTKRETKVGDIASKGIGTGLKAGTTVIGAGLGTVGKLRHGIFGGKKKSHKSAEDSE</sequence>
<dbReference type="GeneID" id="96902311"/>